<dbReference type="Proteomes" id="UP000647133">
    <property type="component" value="Unassembled WGS sequence"/>
</dbReference>
<protein>
    <submittedName>
        <fullName evidence="3">Gfo/Idh/MocA family oxidoreductase</fullName>
    </submittedName>
</protein>
<gene>
    <name evidence="3" type="ORF">IFO69_17770</name>
</gene>
<keyword evidence="4" id="KW-1185">Reference proteome</keyword>
<dbReference type="SUPFAM" id="SSF55347">
    <property type="entry name" value="Glyceraldehyde-3-phosphate dehydrogenase-like, C-terminal domain"/>
    <property type="match status" value="1"/>
</dbReference>
<proteinExistence type="predicted"/>
<dbReference type="InterPro" id="IPR000683">
    <property type="entry name" value="Gfo/Idh/MocA-like_OxRdtase_N"/>
</dbReference>
<feature type="domain" description="GFO/IDH/MocA-like oxidoreductase" evidence="2">
    <location>
        <begin position="131"/>
        <end position="254"/>
    </location>
</feature>
<sequence length="341" mass="37083">MAHTLKFGIIGTGAIAGQHAAAIRESKNSELVAVCSSTPVRAEQAKHKFGVSTYFDVDQFLAYPELDVVCICTASGHHMEVVIKAAQAGKHVLVEKPIEINLSRAEEMIKACHENKVKLGVVFQNRFNEGYLKLKAAVEKGEMGKLLMGNAYIKWFRDEAYYQSSHWKGTLKGDGGGAFINQGIHTIDLLLDIMGEVKDVYGQVKTALYDIEGEDLGNALINFKNGAMGNITAGTSLYPGYPERLEVYGTEGSVILEAGKVVAWNVKGQEQKAVKEESKESSGAADPMAIGHRLHLLQIEDMISAILENKEPLVSGEKACKSLAVIRGIYESSKKGIKVKV</sequence>
<dbReference type="InterPro" id="IPR036291">
    <property type="entry name" value="NAD(P)-bd_dom_sf"/>
</dbReference>
<dbReference type="SUPFAM" id="SSF51735">
    <property type="entry name" value="NAD(P)-binding Rossmann-fold domains"/>
    <property type="match status" value="1"/>
</dbReference>
<evidence type="ECO:0000313" key="3">
    <source>
        <dbReference type="EMBL" id="MBD8490606.1"/>
    </source>
</evidence>
<dbReference type="Gene3D" id="3.30.360.10">
    <property type="entry name" value="Dihydrodipicolinate Reductase, domain 2"/>
    <property type="match status" value="1"/>
</dbReference>
<dbReference type="InterPro" id="IPR055170">
    <property type="entry name" value="GFO_IDH_MocA-like_dom"/>
</dbReference>
<feature type="domain" description="Gfo/Idh/MocA-like oxidoreductase N-terminal" evidence="1">
    <location>
        <begin position="5"/>
        <end position="121"/>
    </location>
</feature>
<evidence type="ECO:0000313" key="4">
    <source>
        <dbReference type="Proteomes" id="UP000647133"/>
    </source>
</evidence>
<dbReference type="Gene3D" id="3.40.50.720">
    <property type="entry name" value="NAD(P)-binding Rossmann-like Domain"/>
    <property type="match status" value="1"/>
</dbReference>
<reference evidence="3 4" key="1">
    <citation type="submission" date="2020-09" db="EMBL/GenBank/DDBJ databases">
        <title>Echinicola sp. CAU 1574 isolated from sand of Sido Beach.</title>
        <authorList>
            <person name="Kim W."/>
        </authorList>
    </citation>
    <scope>NUCLEOTIDE SEQUENCE [LARGE SCALE GENOMIC DNA]</scope>
    <source>
        <strain evidence="3 4">CAU 1574</strain>
    </source>
</reference>
<organism evidence="3 4">
    <name type="scientific">Echinicola arenosa</name>
    <dbReference type="NCBI Taxonomy" id="2774144"/>
    <lineage>
        <taxon>Bacteria</taxon>
        <taxon>Pseudomonadati</taxon>
        <taxon>Bacteroidota</taxon>
        <taxon>Cytophagia</taxon>
        <taxon>Cytophagales</taxon>
        <taxon>Cyclobacteriaceae</taxon>
        <taxon>Echinicola</taxon>
    </lineage>
</organism>
<comment type="caution">
    <text evidence="3">The sequence shown here is derived from an EMBL/GenBank/DDBJ whole genome shotgun (WGS) entry which is preliminary data.</text>
</comment>
<dbReference type="PANTHER" id="PTHR43249">
    <property type="entry name" value="UDP-N-ACETYL-2-AMINO-2-DEOXY-D-GLUCURONATE OXIDASE"/>
    <property type="match status" value="1"/>
</dbReference>
<name>A0ABR9AP88_9BACT</name>
<accession>A0ABR9AP88</accession>
<dbReference type="InterPro" id="IPR052515">
    <property type="entry name" value="Gfo/Idh/MocA_Oxidoreductase"/>
</dbReference>
<dbReference type="Pfam" id="PF01408">
    <property type="entry name" value="GFO_IDH_MocA"/>
    <property type="match status" value="1"/>
</dbReference>
<evidence type="ECO:0000259" key="1">
    <source>
        <dbReference type="Pfam" id="PF01408"/>
    </source>
</evidence>
<dbReference type="Pfam" id="PF22725">
    <property type="entry name" value="GFO_IDH_MocA_C3"/>
    <property type="match status" value="1"/>
</dbReference>
<dbReference type="PANTHER" id="PTHR43249:SF1">
    <property type="entry name" value="D-GLUCOSIDE 3-DEHYDROGENASE"/>
    <property type="match status" value="1"/>
</dbReference>
<dbReference type="RefSeq" id="WP_192011478.1">
    <property type="nucleotide sequence ID" value="NZ_JACYTQ010000007.1"/>
</dbReference>
<dbReference type="EMBL" id="JACYTQ010000007">
    <property type="protein sequence ID" value="MBD8490606.1"/>
    <property type="molecule type" value="Genomic_DNA"/>
</dbReference>
<evidence type="ECO:0000259" key="2">
    <source>
        <dbReference type="Pfam" id="PF22725"/>
    </source>
</evidence>